<dbReference type="InterPro" id="IPR018247">
    <property type="entry name" value="EF_Hand_1_Ca_BS"/>
</dbReference>
<sequence>MYDRDEENNVNPQELPIYLKGKEIYHLTEQITDLIPENELMLYTYREYMLEDACQLTAKVAGAEAADLYDLRMENAVLIRKAARDLIAHCGALESMGFSQKVYLKLIREAIEEYRLLFIDWVNTFDQRNYIKDQWRLFNPPGVDIDETDSKND</sequence>
<dbReference type="AlphaFoldDB" id="A0A937F2P8"/>
<accession>A0A937F2P8</accession>
<dbReference type="RefSeq" id="WP_202242613.1">
    <property type="nucleotide sequence ID" value="NZ_JAESIY010000002.1"/>
</dbReference>
<dbReference type="PROSITE" id="PS00018">
    <property type="entry name" value="EF_HAND_1"/>
    <property type="match status" value="1"/>
</dbReference>
<proteinExistence type="predicted"/>
<organism evidence="1 2">
    <name type="scientific">Fulvivirga sediminis</name>
    <dbReference type="NCBI Taxonomy" id="2803949"/>
    <lineage>
        <taxon>Bacteria</taxon>
        <taxon>Pseudomonadati</taxon>
        <taxon>Bacteroidota</taxon>
        <taxon>Cytophagia</taxon>
        <taxon>Cytophagales</taxon>
        <taxon>Fulvivirgaceae</taxon>
        <taxon>Fulvivirga</taxon>
    </lineage>
</organism>
<evidence type="ECO:0000313" key="1">
    <source>
        <dbReference type="EMBL" id="MBL3655206.1"/>
    </source>
</evidence>
<reference evidence="1" key="1">
    <citation type="submission" date="2021-01" db="EMBL/GenBank/DDBJ databases">
        <title>Fulvivirga kasyanovii gen. nov., sp nov., a novel member of the phylum Bacteroidetes isolated from seawater in a mussel farm.</title>
        <authorList>
            <person name="Zhao L.-H."/>
            <person name="Wang Z.-J."/>
        </authorList>
    </citation>
    <scope>NUCLEOTIDE SEQUENCE</scope>
    <source>
        <strain evidence="1">2943</strain>
    </source>
</reference>
<protein>
    <submittedName>
        <fullName evidence="1">Uncharacterized protein</fullName>
    </submittedName>
</protein>
<keyword evidence="2" id="KW-1185">Reference proteome</keyword>
<dbReference type="Proteomes" id="UP000659388">
    <property type="component" value="Unassembled WGS sequence"/>
</dbReference>
<name>A0A937F2P8_9BACT</name>
<evidence type="ECO:0000313" key="2">
    <source>
        <dbReference type="Proteomes" id="UP000659388"/>
    </source>
</evidence>
<gene>
    <name evidence="1" type="ORF">JL102_03635</name>
</gene>
<comment type="caution">
    <text evidence="1">The sequence shown here is derived from an EMBL/GenBank/DDBJ whole genome shotgun (WGS) entry which is preliminary data.</text>
</comment>
<dbReference type="EMBL" id="JAESIY010000002">
    <property type="protein sequence ID" value="MBL3655206.1"/>
    <property type="molecule type" value="Genomic_DNA"/>
</dbReference>